<organism evidence="10 11">
    <name type="scientific">Synaphobranchus kaupii</name>
    <name type="common">Kaup's arrowtooth eel</name>
    <dbReference type="NCBI Taxonomy" id="118154"/>
    <lineage>
        <taxon>Eukaryota</taxon>
        <taxon>Metazoa</taxon>
        <taxon>Chordata</taxon>
        <taxon>Craniata</taxon>
        <taxon>Vertebrata</taxon>
        <taxon>Euteleostomi</taxon>
        <taxon>Actinopterygii</taxon>
        <taxon>Neopterygii</taxon>
        <taxon>Teleostei</taxon>
        <taxon>Anguilliformes</taxon>
        <taxon>Synaphobranchidae</taxon>
        <taxon>Synaphobranchus</taxon>
    </lineage>
</organism>
<dbReference type="InterPro" id="IPR008929">
    <property type="entry name" value="Chondroitin_lyas"/>
</dbReference>
<dbReference type="Gene3D" id="2.70.98.70">
    <property type="match status" value="1"/>
</dbReference>
<evidence type="ECO:0008006" key="12">
    <source>
        <dbReference type="Google" id="ProtNLM"/>
    </source>
</evidence>
<name>A0A9Q1JAA9_SYNKA</name>
<evidence type="ECO:0000256" key="4">
    <source>
        <dbReference type="ARBA" id="ARBA00022729"/>
    </source>
</evidence>
<evidence type="ECO:0000256" key="3">
    <source>
        <dbReference type="ARBA" id="ARBA00022692"/>
    </source>
</evidence>
<evidence type="ECO:0000256" key="6">
    <source>
        <dbReference type="ARBA" id="ARBA00023136"/>
    </source>
</evidence>
<dbReference type="AlphaFoldDB" id="A0A9Q1JAA9"/>
<keyword evidence="3" id="KW-0812">Transmembrane</keyword>
<dbReference type="EMBL" id="JAINUF010000002">
    <property type="protein sequence ID" value="KAJ8375047.1"/>
    <property type="molecule type" value="Genomic_DNA"/>
</dbReference>
<dbReference type="InterPro" id="IPR052447">
    <property type="entry name" value="Dermatan-Sulfate_Isomerase"/>
</dbReference>
<evidence type="ECO:0000256" key="9">
    <source>
        <dbReference type="SAM" id="MobiDB-lite"/>
    </source>
</evidence>
<dbReference type="Gene3D" id="3.40.50.300">
    <property type="entry name" value="P-loop containing nucleotide triphosphate hydrolases"/>
    <property type="match status" value="1"/>
</dbReference>
<dbReference type="InterPro" id="IPR027417">
    <property type="entry name" value="P-loop_NTPase"/>
</dbReference>
<dbReference type="SUPFAM" id="SSF48230">
    <property type="entry name" value="Chondroitin AC/alginate lyase"/>
    <property type="match status" value="1"/>
</dbReference>
<dbReference type="PANTHER" id="PTHR15532:SF2">
    <property type="entry name" value="DERMATAN-SULFATE EPIMERASE-LIKE PROTEIN"/>
    <property type="match status" value="1"/>
</dbReference>
<proteinExistence type="inferred from homology"/>
<evidence type="ECO:0000313" key="11">
    <source>
        <dbReference type="Proteomes" id="UP001152622"/>
    </source>
</evidence>
<comment type="caution">
    <text evidence="10">The sequence shown here is derived from an EMBL/GenBank/DDBJ whole genome shotgun (WGS) entry which is preliminary data.</text>
</comment>
<dbReference type="SUPFAM" id="SSF52540">
    <property type="entry name" value="P-loop containing nucleoside triphosphate hydrolases"/>
    <property type="match status" value="1"/>
</dbReference>
<dbReference type="OrthoDB" id="5946629at2759"/>
<keyword evidence="6" id="KW-0472">Membrane</keyword>
<evidence type="ECO:0000256" key="1">
    <source>
        <dbReference type="ARBA" id="ARBA00004141"/>
    </source>
</evidence>
<dbReference type="PANTHER" id="PTHR15532">
    <property type="match status" value="1"/>
</dbReference>
<evidence type="ECO:0000256" key="8">
    <source>
        <dbReference type="ARBA" id="ARBA00023235"/>
    </source>
</evidence>
<feature type="region of interest" description="Disordered" evidence="9">
    <location>
        <begin position="686"/>
        <end position="716"/>
    </location>
</feature>
<accession>A0A9Q1JAA9</accession>
<evidence type="ECO:0000256" key="5">
    <source>
        <dbReference type="ARBA" id="ARBA00022989"/>
    </source>
</evidence>
<protein>
    <recommendedName>
        <fullName evidence="12">Dermatan sulfate epimerase-like protein</fullName>
    </recommendedName>
</protein>
<reference evidence="10" key="1">
    <citation type="journal article" date="2023" name="Science">
        <title>Genome structures resolve the early diversification of teleost fishes.</title>
        <authorList>
            <person name="Parey E."/>
            <person name="Louis A."/>
            <person name="Montfort J."/>
            <person name="Bouchez O."/>
            <person name="Roques C."/>
            <person name="Iampietro C."/>
            <person name="Lluch J."/>
            <person name="Castinel A."/>
            <person name="Donnadieu C."/>
            <person name="Desvignes T."/>
            <person name="Floi Bucao C."/>
            <person name="Jouanno E."/>
            <person name="Wen M."/>
            <person name="Mejri S."/>
            <person name="Dirks R."/>
            <person name="Jansen H."/>
            <person name="Henkel C."/>
            <person name="Chen W.J."/>
            <person name="Zahm M."/>
            <person name="Cabau C."/>
            <person name="Klopp C."/>
            <person name="Thompson A.W."/>
            <person name="Robinson-Rechavi M."/>
            <person name="Braasch I."/>
            <person name="Lecointre G."/>
            <person name="Bobe J."/>
            <person name="Postlethwait J.H."/>
            <person name="Berthelot C."/>
            <person name="Roest Crollius H."/>
            <person name="Guiguen Y."/>
        </authorList>
    </citation>
    <scope>NUCLEOTIDE SEQUENCE</scope>
    <source>
        <strain evidence="10">WJC10195</strain>
    </source>
</reference>
<dbReference type="GO" id="GO:0047757">
    <property type="term" value="F:chondroitin-glucuronate 5-epimerase activity"/>
    <property type="evidence" value="ECO:0007669"/>
    <property type="project" value="TreeGrafter"/>
</dbReference>
<keyword evidence="5" id="KW-1133">Transmembrane helix</keyword>
<dbReference type="Proteomes" id="UP001152622">
    <property type="component" value="Chromosome 2"/>
</dbReference>
<evidence type="ECO:0000256" key="7">
    <source>
        <dbReference type="ARBA" id="ARBA00023180"/>
    </source>
</evidence>
<keyword evidence="4" id="KW-0732">Signal</keyword>
<evidence type="ECO:0000256" key="2">
    <source>
        <dbReference type="ARBA" id="ARBA00006556"/>
    </source>
</evidence>
<keyword evidence="7" id="KW-0325">Glycoprotein</keyword>
<comment type="subcellular location">
    <subcellularLocation>
        <location evidence="1">Membrane</location>
        <topology evidence="1">Multi-pass membrane protein</topology>
    </subcellularLocation>
</comment>
<gene>
    <name evidence="10" type="ORF">SKAU_G00056270</name>
</gene>
<sequence length="950" mass="109430">MLSNVPLYLPPVKHEEFTSKWNEIYGNNLPPLALYCLMCPEDTTALQFLVKFMDRMADYPDWMVTSAPNDEVPMAHSLTGFATAYDFIYSSLDDQRQDKYLKKIRSVTEELYELSKYRGWGKQFLQNHQTTNILAILIGAIVVGMHNDPESMIWKQVSVNYMEKTMFLLNHIVDGSLDEGVAYGSYTSKSITQYVFLAQRHFKIDNTQNNWLRAHFWFYYATLLPGFQRTVGIADSNYNWFYGPESQLVFLDAFVLQNGTGNWLAQQIRKHRPKDGPMGQSSAQRWTTLHSEYIWYDAHLTPQPPPGFGKARMHIFSNWGVVTYGAGLPNNQGNTFVSFKSGKLGGRAVFDIVHDKPYSWVDGWNSFNPGHEHPDQNSFTFAPNGQVFVSEALYGPKYSYLNNVLVFSPSPTSQCNKPWEGQLGECAKWLRWTEEEVGDAAGEVIAASSHRDLMFVSGESVAAYSSAMKLKSVYRALVLLNSQTLLVVDHVEKQENSPVNSFSAFFHNLDIDFKYVPFKLMDKYNGAMMDVWDAHYKMFWFDNEGASPVARIQEAEQVAEFKKRWTQFINVTFPMRNTVSRTVYVMHGPYVKVSNFVITTLPGSGSEILKHLFYNSSDFVYIRVPTEHLDIPETEFEFDSLVDACVWTKSDAHHGRFKVIQGWFQSLVYNTNLHLQNIQLQESSRLKQTQRTGASKDRRKRMRRKEPIADQKGRGKVGLDRDAEYIRELRQHVGQYQNARVILNLRSGSWALKVPFIQEVIGPSLRAIFIVRDPRAWIYLMLYNSKPSLYSLKNIPQHLALILKEDSSREQCSGFTPEFRVLRRLLSRSETNPVLLLAHLWLAHTATALRVNADLPVDSYLKVRFEDIVHFPQETAERIHTFLGVPVSPAALNQLMFTTSTNLYNLMYEGDISADNINKWRQNMPRKEIRLIEDTCWFVMKKLGYSRFTN</sequence>
<comment type="similarity">
    <text evidence="2">Belongs to the dermatan-sulfate isomerase family.</text>
</comment>
<feature type="compositionally biased region" description="Basic and acidic residues" evidence="9">
    <location>
        <begin position="705"/>
        <end position="716"/>
    </location>
</feature>
<dbReference type="Gene3D" id="1.50.10.100">
    <property type="entry name" value="Chondroitin AC/alginate lyase"/>
    <property type="match status" value="1"/>
</dbReference>
<dbReference type="GO" id="GO:0016020">
    <property type="term" value="C:membrane"/>
    <property type="evidence" value="ECO:0007669"/>
    <property type="project" value="UniProtKB-SubCell"/>
</dbReference>
<evidence type="ECO:0000313" key="10">
    <source>
        <dbReference type="EMBL" id="KAJ8375047.1"/>
    </source>
</evidence>
<keyword evidence="8" id="KW-0413">Isomerase</keyword>
<keyword evidence="11" id="KW-1185">Reference proteome</keyword>